<dbReference type="InterPro" id="IPR009057">
    <property type="entry name" value="Homeodomain-like_sf"/>
</dbReference>
<feature type="domain" description="HTH tetR-type" evidence="3">
    <location>
        <begin position="13"/>
        <end position="73"/>
    </location>
</feature>
<sequence>MSARQGFHARVRSLLRDQLLDAATEITCDRGWDAVTMSRVAARVGVSRQSVYNEVGSKDALAEAMVTRETDRFLAGVTERLALHSGDLPAGLSAAVEYTLREAADNPLIKAIVSAAHGAADDLLPLVAVRPEPVLERAVAAIAAQVRAVHPDLSITGPDGADAIESLVEVFVRLTLSHLVQPSAPIEYAVEQVRWIVNAVLAGRRG</sequence>
<keyword evidence="5" id="KW-1185">Reference proteome</keyword>
<dbReference type="RefSeq" id="WP_169413132.1">
    <property type="nucleotide sequence ID" value="NZ_JAAXKZ010000038.1"/>
</dbReference>
<dbReference type="PANTHER" id="PTHR30055:SF146">
    <property type="entry name" value="HTH-TYPE TRANSCRIPTIONAL DUAL REGULATOR CECR"/>
    <property type="match status" value="1"/>
</dbReference>
<evidence type="ECO:0000256" key="2">
    <source>
        <dbReference type="PROSITE-ProRule" id="PRU00335"/>
    </source>
</evidence>
<dbReference type="PRINTS" id="PR00455">
    <property type="entry name" value="HTHTETR"/>
</dbReference>
<dbReference type="Proteomes" id="UP000586918">
    <property type="component" value="Unassembled WGS sequence"/>
</dbReference>
<proteinExistence type="predicted"/>
<dbReference type="EMBL" id="JAAXKZ010000038">
    <property type="protein sequence ID" value="NMH92422.1"/>
    <property type="molecule type" value="Genomic_DNA"/>
</dbReference>
<evidence type="ECO:0000256" key="1">
    <source>
        <dbReference type="ARBA" id="ARBA00023125"/>
    </source>
</evidence>
<keyword evidence="1 2" id="KW-0238">DNA-binding</keyword>
<dbReference type="SUPFAM" id="SSF46689">
    <property type="entry name" value="Homeodomain-like"/>
    <property type="match status" value="1"/>
</dbReference>
<evidence type="ECO:0000313" key="5">
    <source>
        <dbReference type="Proteomes" id="UP000586918"/>
    </source>
</evidence>
<name>A0A848DIA5_9PSEU</name>
<accession>A0A848DIA5</accession>
<dbReference type="Pfam" id="PF00440">
    <property type="entry name" value="TetR_N"/>
    <property type="match status" value="1"/>
</dbReference>
<dbReference type="PROSITE" id="PS50977">
    <property type="entry name" value="HTH_TETR_2"/>
    <property type="match status" value="1"/>
</dbReference>
<dbReference type="Pfam" id="PF18556">
    <property type="entry name" value="TetR_C_35"/>
    <property type="match status" value="1"/>
</dbReference>
<dbReference type="PANTHER" id="PTHR30055">
    <property type="entry name" value="HTH-TYPE TRANSCRIPTIONAL REGULATOR RUTR"/>
    <property type="match status" value="1"/>
</dbReference>
<evidence type="ECO:0000259" key="3">
    <source>
        <dbReference type="PROSITE" id="PS50977"/>
    </source>
</evidence>
<organism evidence="4 5">
    <name type="scientific">Pseudonocardia bannensis</name>
    <dbReference type="NCBI Taxonomy" id="630973"/>
    <lineage>
        <taxon>Bacteria</taxon>
        <taxon>Bacillati</taxon>
        <taxon>Actinomycetota</taxon>
        <taxon>Actinomycetes</taxon>
        <taxon>Pseudonocardiales</taxon>
        <taxon>Pseudonocardiaceae</taxon>
        <taxon>Pseudonocardia</taxon>
    </lineage>
</organism>
<dbReference type="InterPro" id="IPR040611">
    <property type="entry name" value="AlkX_C"/>
</dbReference>
<evidence type="ECO:0000313" key="4">
    <source>
        <dbReference type="EMBL" id="NMH92422.1"/>
    </source>
</evidence>
<feature type="DNA-binding region" description="H-T-H motif" evidence="2">
    <location>
        <begin position="36"/>
        <end position="55"/>
    </location>
</feature>
<dbReference type="InterPro" id="IPR001647">
    <property type="entry name" value="HTH_TetR"/>
</dbReference>
<dbReference type="AlphaFoldDB" id="A0A848DIA5"/>
<protein>
    <submittedName>
        <fullName evidence="4">TetR/AcrR family transcriptional regulator</fullName>
    </submittedName>
</protein>
<dbReference type="InterPro" id="IPR050109">
    <property type="entry name" value="HTH-type_TetR-like_transc_reg"/>
</dbReference>
<dbReference type="Gene3D" id="1.10.357.10">
    <property type="entry name" value="Tetracycline Repressor, domain 2"/>
    <property type="match status" value="1"/>
</dbReference>
<gene>
    <name evidence="4" type="ORF">HF519_12740</name>
</gene>
<dbReference type="GO" id="GO:0000976">
    <property type="term" value="F:transcription cis-regulatory region binding"/>
    <property type="evidence" value="ECO:0007669"/>
    <property type="project" value="TreeGrafter"/>
</dbReference>
<dbReference type="GO" id="GO:0003700">
    <property type="term" value="F:DNA-binding transcription factor activity"/>
    <property type="evidence" value="ECO:0007669"/>
    <property type="project" value="TreeGrafter"/>
</dbReference>
<comment type="caution">
    <text evidence="4">The sequence shown here is derived from an EMBL/GenBank/DDBJ whole genome shotgun (WGS) entry which is preliminary data.</text>
</comment>
<reference evidence="4 5" key="1">
    <citation type="submission" date="2020-04" db="EMBL/GenBank/DDBJ databases">
        <authorList>
            <person name="Klaysubun C."/>
            <person name="Duangmal K."/>
            <person name="Lipun K."/>
        </authorList>
    </citation>
    <scope>NUCLEOTIDE SEQUENCE [LARGE SCALE GENOMIC DNA]</scope>
    <source>
        <strain evidence="4 5">DSM 45300</strain>
    </source>
</reference>